<dbReference type="GO" id="GO:0016887">
    <property type="term" value="F:ATP hydrolysis activity"/>
    <property type="evidence" value="ECO:0007669"/>
    <property type="project" value="InterPro"/>
</dbReference>
<keyword evidence="7" id="KW-0269">Exonuclease</keyword>
<organism evidence="7 8">
    <name type="scientific">Salisediminibacterium halotolerans</name>
    <dbReference type="NCBI Taxonomy" id="517425"/>
    <lineage>
        <taxon>Bacteria</taxon>
        <taxon>Bacillati</taxon>
        <taxon>Bacillota</taxon>
        <taxon>Bacilli</taxon>
        <taxon>Bacillales</taxon>
        <taxon>Bacillaceae</taxon>
        <taxon>Salisediminibacterium</taxon>
    </lineage>
</organism>
<dbReference type="PANTHER" id="PTHR32114:SF2">
    <property type="entry name" value="ABC TRANSPORTER ABCH.3"/>
    <property type="match status" value="1"/>
</dbReference>
<gene>
    <name evidence="7" type="ORF">SAMN05444126_10831</name>
</gene>
<comment type="caution">
    <text evidence="7">The sequence shown here is derived from an EMBL/GenBank/DDBJ whole genome shotgun (WGS) entry which is preliminary data.</text>
</comment>
<proteinExistence type="inferred from homology"/>
<dbReference type="GO" id="GO:0006302">
    <property type="term" value="P:double-strand break repair"/>
    <property type="evidence" value="ECO:0007669"/>
    <property type="project" value="InterPro"/>
</dbReference>
<dbReference type="GO" id="GO:0004527">
    <property type="term" value="F:exonuclease activity"/>
    <property type="evidence" value="ECO:0007669"/>
    <property type="project" value="UniProtKB-KW"/>
</dbReference>
<feature type="compositionally biased region" description="Low complexity" evidence="5">
    <location>
        <begin position="711"/>
        <end position="724"/>
    </location>
</feature>
<keyword evidence="8" id="KW-1185">Reference proteome</keyword>
<evidence type="ECO:0000256" key="5">
    <source>
        <dbReference type="SAM" id="MobiDB-lite"/>
    </source>
</evidence>
<evidence type="ECO:0000256" key="4">
    <source>
        <dbReference type="SAM" id="Coils"/>
    </source>
</evidence>
<dbReference type="STRING" id="1464123.SAMN05444126_10831"/>
<dbReference type="Pfam" id="PF13476">
    <property type="entry name" value="AAA_23"/>
    <property type="match status" value="1"/>
</dbReference>
<comment type="similarity">
    <text evidence="1">Belongs to the SMC family. SbcC subfamily.</text>
</comment>
<reference evidence="8" key="1">
    <citation type="submission" date="2016-10" db="EMBL/GenBank/DDBJ databases">
        <authorList>
            <person name="de Groot N.N."/>
        </authorList>
    </citation>
    <scope>NUCLEOTIDE SEQUENCE [LARGE SCALE GENOMIC DNA]</scope>
    <source>
        <strain evidence="8">10nlg</strain>
    </source>
</reference>
<accession>A0A1H9SVH7</accession>
<feature type="region of interest" description="Disordered" evidence="5">
    <location>
        <begin position="336"/>
        <end position="380"/>
    </location>
</feature>
<dbReference type="InterPro" id="IPR038729">
    <property type="entry name" value="Rad50/SbcC_AAA"/>
</dbReference>
<evidence type="ECO:0000259" key="6">
    <source>
        <dbReference type="Pfam" id="PF13476"/>
    </source>
</evidence>
<dbReference type="SUPFAM" id="SSF52540">
    <property type="entry name" value="P-loop containing nucleoside triphosphate hydrolases"/>
    <property type="match status" value="1"/>
</dbReference>
<feature type="compositionally biased region" description="Basic and acidic residues" evidence="5">
    <location>
        <begin position="348"/>
        <end position="362"/>
    </location>
</feature>
<feature type="region of interest" description="Disordered" evidence="5">
    <location>
        <begin position="704"/>
        <end position="733"/>
    </location>
</feature>
<keyword evidence="4" id="KW-0175">Coiled coil</keyword>
<feature type="compositionally biased region" description="Basic and acidic residues" evidence="5">
    <location>
        <begin position="369"/>
        <end position="380"/>
    </location>
</feature>
<feature type="coiled-coil region" evidence="4">
    <location>
        <begin position="763"/>
        <end position="847"/>
    </location>
</feature>
<dbReference type="RefSeq" id="WP_093072544.1">
    <property type="nucleotide sequence ID" value="NZ_FOGV01000008.1"/>
</dbReference>
<sequence length="1031" mass="118877">MKPIQLTMTAFGPYKDQEVIQFSDLNEHKLFVVSGKTGAGKTTLFDGICFALYGTASGEDRGEPRMMRSHFAADDVHTSVEFIFELQNRRYRILRQMPHVKAGNKSATGEKYEFFEQKDDKEIPCVDRQMVSEINQKVKDLVGLTEDQFKQIVMLPQGEFRKLLTSETDNKEAILRKIFKTEPYQWFAERLKTKRRQAEKDHEVVKYQLNQQISHVREAVPARDDSQLANVFEQEHWLADQVLAALAEEETYYQHELKDSKTKAEQAKNDYEKKLGEYHEAKQINQQFEQLAEKEAELAELEKKKDVMTKKKTELAEAENAAGIAVYEDYRQKARADEQLKEQQQNDAARKVQEAARRREAADQTYRAEQAKQTEREQTAQELSRYEELVPIVQEAEKEQQSLVKMKKDIDQMQQKREKLQQQIESVKQEIAGLREAIQQLEQAVEVLPEKRERLNEMKETGKIFRDYINHGQKEEQLQRQLQEDKAAFEKEKQQFQVLERSWVRGQATVLARRLEDGEACPVCGSREHPAKALHEGEVPTQEEFEQAREKFERVQQRYLQAEADTKAKQREVKALAEQLTSFDFSSYAEAQTIFNRYVEEAKALESEVKGLDQSVEEVKKKRTDKDTKEQELTNWTAELDKLANELQQHELTYASAQSTYDEKISRVPEQLRTLAALQPAVEERRAKKKQLEKAWEEAQTELTNAKQHEASVQAEEQAAQQQVKESRSNRKETEERFAAVLKEAGFSSEEAYRKAVMPEEMRTELKREIEDYSSTVDSLQKQIIALNKTLADHTRADLDALTNELATLQQKRDQAYQRQTQAENYLKQITEAAAAIKETIAELKTKETNVQTIADLHDMVRGQNSSKISFERYVQIEFLEHIIVAANERLQRISNGQFHLVRSARQESRGKQSGLSLDVYDAYTGQNRDVKTLSGGEKFNASLSLALGMSDVIQSHQGGVTIDTMFIDEGFGSLDDESLQKVIDTLIDLQRSGRTIGVISHVQEMKNVFPAILEVNKTPEGFSRTRFVVQ</sequence>
<name>A0A1H9SVH7_9BACI</name>
<feature type="domain" description="Rad50/SbcC-type AAA" evidence="6">
    <location>
        <begin position="5"/>
        <end position="214"/>
    </location>
</feature>
<dbReference type="EMBL" id="FOGV01000008">
    <property type="protein sequence ID" value="SER88847.1"/>
    <property type="molecule type" value="Genomic_DNA"/>
</dbReference>
<evidence type="ECO:0000313" key="7">
    <source>
        <dbReference type="EMBL" id="SER88847.1"/>
    </source>
</evidence>
<comment type="subunit">
    <text evidence="2">Heterodimer of SbcC and SbcD.</text>
</comment>
<evidence type="ECO:0000256" key="1">
    <source>
        <dbReference type="ARBA" id="ARBA00006930"/>
    </source>
</evidence>
<dbReference type="Pfam" id="PF13558">
    <property type="entry name" value="SbcC_Walker_B"/>
    <property type="match status" value="1"/>
</dbReference>
<evidence type="ECO:0000256" key="3">
    <source>
        <dbReference type="ARBA" id="ARBA00013368"/>
    </source>
</evidence>
<feature type="coiled-coil region" evidence="4">
    <location>
        <begin position="396"/>
        <end position="499"/>
    </location>
</feature>
<dbReference type="InterPro" id="IPR027417">
    <property type="entry name" value="P-loop_NTPase"/>
</dbReference>
<dbReference type="Gene3D" id="3.40.50.300">
    <property type="entry name" value="P-loop containing nucleotide triphosphate hydrolases"/>
    <property type="match status" value="2"/>
</dbReference>
<dbReference type="AlphaFoldDB" id="A0A1H9SVH7"/>
<dbReference type="PANTHER" id="PTHR32114">
    <property type="entry name" value="ABC TRANSPORTER ABCH.3"/>
    <property type="match status" value="1"/>
</dbReference>
<dbReference type="OrthoDB" id="9795626at2"/>
<dbReference type="Proteomes" id="UP000199318">
    <property type="component" value="Unassembled WGS sequence"/>
</dbReference>
<keyword evidence="7" id="KW-0540">Nuclease</keyword>
<evidence type="ECO:0000313" key="8">
    <source>
        <dbReference type="Proteomes" id="UP000199318"/>
    </source>
</evidence>
<protein>
    <recommendedName>
        <fullName evidence="3">Nuclease SbcCD subunit C</fullName>
    </recommendedName>
</protein>
<evidence type="ECO:0000256" key="2">
    <source>
        <dbReference type="ARBA" id="ARBA00011322"/>
    </source>
</evidence>
<keyword evidence="7" id="KW-0378">Hydrolase</keyword>